<protein>
    <submittedName>
        <fullName evidence="2">Uncharacterized protein</fullName>
    </submittedName>
</protein>
<sequence length="131" mass="13439">MPAGGVTVASVAGDGRGTICCFLVVGAASVSGGILLVFYVDTIKGLCLTVFGVVALLTPCFAICFAFSKSADIAAFTKRIGGRRKSLANGRLPHFSGAATAMEPRGRSVSVACIYRDGLPSDQATSSFIKK</sequence>
<keyword evidence="1" id="KW-1133">Transmembrane helix</keyword>
<feature type="transmembrane region" description="Helical" evidence="1">
    <location>
        <begin position="46"/>
        <end position="68"/>
    </location>
</feature>
<evidence type="ECO:0000256" key="1">
    <source>
        <dbReference type="SAM" id="Phobius"/>
    </source>
</evidence>
<keyword evidence="1" id="KW-0812">Transmembrane</keyword>
<dbReference type="Proteomes" id="UP001321473">
    <property type="component" value="Unassembled WGS sequence"/>
</dbReference>
<keyword evidence="3" id="KW-1185">Reference proteome</keyword>
<organism evidence="2 3">
    <name type="scientific">Amblyomma americanum</name>
    <name type="common">Lone star tick</name>
    <dbReference type="NCBI Taxonomy" id="6943"/>
    <lineage>
        <taxon>Eukaryota</taxon>
        <taxon>Metazoa</taxon>
        <taxon>Ecdysozoa</taxon>
        <taxon>Arthropoda</taxon>
        <taxon>Chelicerata</taxon>
        <taxon>Arachnida</taxon>
        <taxon>Acari</taxon>
        <taxon>Parasitiformes</taxon>
        <taxon>Ixodida</taxon>
        <taxon>Ixodoidea</taxon>
        <taxon>Ixodidae</taxon>
        <taxon>Amblyomminae</taxon>
        <taxon>Amblyomma</taxon>
    </lineage>
</organism>
<evidence type="ECO:0000313" key="2">
    <source>
        <dbReference type="EMBL" id="KAK8780307.1"/>
    </source>
</evidence>
<accession>A0AAQ4EZQ5</accession>
<feature type="transmembrane region" description="Helical" evidence="1">
    <location>
        <begin position="16"/>
        <end position="39"/>
    </location>
</feature>
<gene>
    <name evidence="2" type="ORF">V5799_018352</name>
</gene>
<reference evidence="2 3" key="1">
    <citation type="journal article" date="2023" name="Arcadia Sci">
        <title>De novo assembly of a long-read Amblyomma americanum tick genome.</title>
        <authorList>
            <person name="Chou S."/>
            <person name="Poskanzer K.E."/>
            <person name="Rollins M."/>
            <person name="Thuy-Boun P.S."/>
        </authorList>
    </citation>
    <scope>NUCLEOTIDE SEQUENCE [LARGE SCALE GENOMIC DNA]</scope>
    <source>
        <strain evidence="2">F_SG_1</strain>
        <tissue evidence="2">Salivary glands</tissue>
    </source>
</reference>
<comment type="caution">
    <text evidence="2">The sequence shown here is derived from an EMBL/GenBank/DDBJ whole genome shotgun (WGS) entry which is preliminary data.</text>
</comment>
<proteinExistence type="predicted"/>
<keyword evidence="1" id="KW-0472">Membrane</keyword>
<dbReference type="EMBL" id="JARKHS020009001">
    <property type="protein sequence ID" value="KAK8780307.1"/>
    <property type="molecule type" value="Genomic_DNA"/>
</dbReference>
<dbReference type="AlphaFoldDB" id="A0AAQ4EZQ5"/>
<evidence type="ECO:0000313" key="3">
    <source>
        <dbReference type="Proteomes" id="UP001321473"/>
    </source>
</evidence>
<name>A0AAQ4EZQ5_AMBAM</name>